<protein>
    <submittedName>
        <fullName evidence="1">Uncharacterized protein</fullName>
    </submittedName>
</protein>
<dbReference type="SUPFAM" id="SSF144052">
    <property type="entry name" value="Thermophilic metalloprotease-like"/>
    <property type="match status" value="1"/>
</dbReference>
<comment type="caution">
    <text evidence="1">The sequence shown here is derived from an EMBL/GenBank/DDBJ whole genome shotgun (WGS) entry which is preliminary data.</text>
</comment>
<evidence type="ECO:0000313" key="2">
    <source>
        <dbReference type="Proteomes" id="UP001055091"/>
    </source>
</evidence>
<dbReference type="Proteomes" id="UP001055091">
    <property type="component" value="Unassembled WGS sequence"/>
</dbReference>
<name>A0A413XD20_9FIRM</name>
<organism evidence="1 2">
    <name type="scientific">Hungatella hathewayi</name>
    <dbReference type="NCBI Taxonomy" id="154046"/>
    <lineage>
        <taxon>Bacteria</taxon>
        <taxon>Bacillati</taxon>
        <taxon>Bacillota</taxon>
        <taxon>Clostridia</taxon>
        <taxon>Lachnospirales</taxon>
        <taxon>Lachnospiraceae</taxon>
        <taxon>Hungatella</taxon>
    </lineage>
</organism>
<dbReference type="GO" id="GO:0004177">
    <property type="term" value="F:aminopeptidase activity"/>
    <property type="evidence" value="ECO:0007669"/>
    <property type="project" value="InterPro"/>
</dbReference>
<sequence length="711" mass="80892">MKYCDRFKEENESVMERFQLSMERLHAIESEETVEEPYRSYFRKMASFIGMIGAYREQLEGGLLENASLDELKAWNHRLYEDILPQNYETSYGNPQYAASALGEEYGQLFSYLYKEIRGGILFTAENRLTDITILNETVIEIYNMFEETVPTAASVKDVLYWFVSDYCDYTVTYRIREGVDPALTFAKDIIMDSDLNDLRYLYRFGDYISESELLVAQFMNSLPEETVQLMADTYTEGYRKGFEVMGRDLSKKSAVQIRYELGFERMVKAAIRNFREMGLDTILSRSAVWSVNQKAGRKVGYYGTPANRQYEYDHRYDEAIYLNKAFTDRKASVLRVAYEQYKKEAAAYAGPAVIETFGQEGFQPVNKKEANRLDGRQEKLSAKAANEAAVITNEYIPGDETSFTIIAFPVPEIGRGSHGEWDAESAGERFKKIFEETIAINTLDYEKYKTIQQTIIDALDEAEYVEVKGKGDNRTDLRVSLHELGDREKETNFENCVADVNIPLGEVFTSPKLCGTQGTLFVGTVYIGDFQFKNLSMTFEDGMIKAYSCDNFEDPNEGRALVKQMILKNHDTLPMGEFAIGTNTTAYAMAERYGILDKLPILIVEKMGPHFAVGDTCYSWAEDSAVYNPNGKEIIARDNEISILRKEDLSKAYFSCHTDITIPYSELDTIDAVRADGSRISIIADGRFVLPGVGELNVPLDKEQGKPDNK</sequence>
<dbReference type="GO" id="GO:0006508">
    <property type="term" value="P:proteolysis"/>
    <property type="evidence" value="ECO:0007669"/>
    <property type="project" value="InterPro"/>
</dbReference>
<evidence type="ECO:0000313" key="1">
    <source>
        <dbReference type="EMBL" id="GKH04343.1"/>
    </source>
</evidence>
<proteinExistence type="predicted"/>
<accession>A0A413XD20</accession>
<dbReference type="AlphaFoldDB" id="A0A413XD20"/>
<dbReference type="InterPro" id="IPR000787">
    <property type="entry name" value="Peptidase_M29"/>
</dbReference>
<gene>
    <name evidence="1" type="ORF">CE91St55_63240</name>
</gene>
<dbReference type="PANTHER" id="PTHR34448:SF3">
    <property type="entry name" value="AMINOPEPTIDASE AMPS"/>
    <property type="match status" value="1"/>
</dbReference>
<dbReference type="Pfam" id="PF02073">
    <property type="entry name" value="Peptidase_M29"/>
    <property type="match status" value="1"/>
</dbReference>
<dbReference type="InterPro" id="IPR052170">
    <property type="entry name" value="M29_Exopeptidase"/>
</dbReference>
<dbReference type="PANTHER" id="PTHR34448">
    <property type="entry name" value="AMINOPEPTIDASE"/>
    <property type="match status" value="1"/>
</dbReference>
<dbReference type="RefSeq" id="WP_118076801.1">
    <property type="nucleotide sequence ID" value="NZ_BQNJ01000002.1"/>
</dbReference>
<reference evidence="1" key="1">
    <citation type="submission" date="2022-01" db="EMBL/GenBank/DDBJ databases">
        <title>Novel bile acid biosynthetic pathways are enriched in the microbiome of centenarians.</title>
        <authorList>
            <person name="Sato Y."/>
            <person name="Atarashi K."/>
            <person name="Plichta R.D."/>
            <person name="Arai Y."/>
            <person name="Sasajima S."/>
            <person name="Kearney M.S."/>
            <person name="Suda W."/>
            <person name="Takeshita K."/>
            <person name="Sasaki T."/>
            <person name="Okamoto S."/>
            <person name="Skelly N.A."/>
            <person name="Okamura Y."/>
            <person name="Vlamakis H."/>
            <person name="Li Y."/>
            <person name="Tanoue T."/>
            <person name="Takei H."/>
            <person name="Nittono H."/>
            <person name="Narushima S."/>
            <person name="Irie J."/>
            <person name="Itoh H."/>
            <person name="Moriya K."/>
            <person name="Sugiura Y."/>
            <person name="Suematsu M."/>
            <person name="Moritoki N."/>
            <person name="Shibata S."/>
            <person name="Littman R.D."/>
            <person name="Fischbach A.M."/>
            <person name="Uwamino Y."/>
            <person name="Inoue T."/>
            <person name="Honda A."/>
            <person name="Hattori M."/>
            <person name="Murai T."/>
            <person name="Xavier J.R."/>
            <person name="Hirose N."/>
            <person name="Honda K."/>
        </authorList>
    </citation>
    <scope>NUCLEOTIDE SEQUENCE</scope>
    <source>
        <strain evidence="1">CE91-St55</strain>
    </source>
</reference>
<dbReference type="EMBL" id="BQNJ01000002">
    <property type="protein sequence ID" value="GKH04343.1"/>
    <property type="molecule type" value="Genomic_DNA"/>
</dbReference>